<dbReference type="InterPro" id="IPR018365">
    <property type="entry name" value="Cell_cycle_FtsW-rel_CS"/>
</dbReference>
<evidence type="ECO:0000256" key="6">
    <source>
        <dbReference type="ARBA" id="ARBA00022679"/>
    </source>
</evidence>
<dbReference type="Proteomes" id="UP001139502">
    <property type="component" value="Unassembled WGS sequence"/>
</dbReference>
<dbReference type="GO" id="GO:0008360">
    <property type="term" value="P:regulation of cell shape"/>
    <property type="evidence" value="ECO:0007669"/>
    <property type="project" value="UniProtKB-KW"/>
</dbReference>
<keyword evidence="6" id="KW-0808">Transferase</keyword>
<evidence type="ECO:0000256" key="18">
    <source>
        <dbReference type="ARBA" id="ARBA00041418"/>
    </source>
</evidence>
<feature type="transmembrane region" description="Helical" evidence="22">
    <location>
        <begin position="77"/>
        <end position="98"/>
    </location>
</feature>
<evidence type="ECO:0000256" key="21">
    <source>
        <dbReference type="ARBA" id="ARBA00049966"/>
    </source>
</evidence>
<feature type="transmembrane region" description="Helical" evidence="22">
    <location>
        <begin position="30"/>
        <end position="57"/>
    </location>
</feature>
<evidence type="ECO:0000256" key="10">
    <source>
        <dbReference type="ARBA" id="ARBA00022989"/>
    </source>
</evidence>
<dbReference type="PANTHER" id="PTHR30474">
    <property type="entry name" value="CELL CYCLE PROTEIN"/>
    <property type="match status" value="1"/>
</dbReference>
<keyword evidence="4" id="KW-0132">Cell division</keyword>
<keyword evidence="12" id="KW-0131">Cell cycle</keyword>
<dbReference type="NCBIfam" id="TIGR02614">
    <property type="entry name" value="ftsW"/>
    <property type="match status" value="1"/>
</dbReference>
<dbReference type="GO" id="GO:0008955">
    <property type="term" value="F:peptidoglycan glycosyltransferase activity"/>
    <property type="evidence" value="ECO:0007669"/>
    <property type="project" value="UniProtKB-EC"/>
</dbReference>
<feature type="transmembrane region" description="Helical" evidence="22">
    <location>
        <begin position="309"/>
        <end position="333"/>
    </location>
</feature>
<dbReference type="GO" id="GO:0051301">
    <property type="term" value="P:cell division"/>
    <property type="evidence" value="ECO:0007669"/>
    <property type="project" value="UniProtKB-KW"/>
</dbReference>
<dbReference type="GO" id="GO:0015648">
    <property type="term" value="F:lipid-linked peptidoglycan transporter activity"/>
    <property type="evidence" value="ECO:0007669"/>
    <property type="project" value="TreeGrafter"/>
</dbReference>
<evidence type="ECO:0000256" key="13">
    <source>
        <dbReference type="ARBA" id="ARBA00023316"/>
    </source>
</evidence>
<evidence type="ECO:0000256" key="17">
    <source>
        <dbReference type="ARBA" id="ARBA00041185"/>
    </source>
</evidence>
<evidence type="ECO:0000256" key="9">
    <source>
        <dbReference type="ARBA" id="ARBA00022984"/>
    </source>
</evidence>
<dbReference type="PROSITE" id="PS00428">
    <property type="entry name" value="FTSW_RODA_SPOVE"/>
    <property type="match status" value="1"/>
</dbReference>
<dbReference type="GO" id="GO:0005886">
    <property type="term" value="C:plasma membrane"/>
    <property type="evidence" value="ECO:0007669"/>
    <property type="project" value="UniProtKB-SubCell"/>
</dbReference>
<keyword evidence="8" id="KW-0133">Cell shape</keyword>
<evidence type="ECO:0000256" key="15">
    <source>
        <dbReference type="ARBA" id="ARBA00033270"/>
    </source>
</evidence>
<feature type="transmembrane region" description="Helical" evidence="22">
    <location>
        <begin position="175"/>
        <end position="193"/>
    </location>
</feature>
<proteinExistence type="inferred from homology"/>
<evidence type="ECO:0000313" key="24">
    <source>
        <dbReference type="Proteomes" id="UP001139502"/>
    </source>
</evidence>
<keyword evidence="3" id="KW-1003">Cell membrane</keyword>
<comment type="caution">
    <text evidence="23">The sequence shown here is derived from an EMBL/GenBank/DDBJ whole genome shotgun (WGS) entry which is preliminary data.</text>
</comment>
<dbReference type="EC" id="2.4.99.28" evidence="19"/>
<evidence type="ECO:0000256" key="5">
    <source>
        <dbReference type="ARBA" id="ARBA00022676"/>
    </source>
</evidence>
<evidence type="ECO:0000256" key="11">
    <source>
        <dbReference type="ARBA" id="ARBA00023136"/>
    </source>
</evidence>
<evidence type="ECO:0000313" key="23">
    <source>
        <dbReference type="EMBL" id="MCP3427215.1"/>
    </source>
</evidence>
<keyword evidence="7 22" id="KW-0812">Transmembrane</keyword>
<dbReference type="EMBL" id="JANAFB010000062">
    <property type="protein sequence ID" value="MCP3427215.1"/>
    <property type="molecule type" value="Genomic_DNA"/>
</dbReference>
<organism evidence="23 24">
    <name type="scientific">Rothia santali</name>
    <dbReference type="NCBI Taxonomy" id="2949643"/>
    <lineage>
        <taxon>Bacteria</taxon>
        <taxon>Bacillati</taxon>
        <taxon>Actinomycetota</taxon>
        <taxon>Actinomycetes</taxon>
        <taxon>Micrococcales</taxon>
        <taxon>Micrococcaceae</taxon>
        <taxon>Rothia</taxon>
    </lineage>
</organism>
<sequence length="418" mass="44350">MSTAAPDRPDRRHRPAARTRAMGRALFRGVYRWIVTGSMTSAAVGIALSVLGLTLLGCMMVLSASSVEQIRASASPYALFTRQAVFAVIGIAGMFLASRIPIGFWKHRKVVFLFMGAALVLLALVMSPLGVAIGGNRNWLAFGFIQFQPSELAKFAVLLWAAWGLAKSTHVATSVRAALMPSCLGFFLTVALVMLGGDAGTAIVFVLIYGGALWFARAPLRIFGVSLLAAAVVGVVIVASSTARIQRVVGWLAPAQCGADEVCYQSNAGLAALASGSWWGEGLGQSRQKYNYLPEAHNDFIFAILGEELGFIGALIVIGLFAILALSLARVILRSSDRFVRVAAGCVLAWFVGQAFVNIGMVTGLLPVIGIPLPFISYGGTSLVVSLFTAGFAMSLTRTPTHPAIELSALEEREPRVD</sequence>
<evidence type="ECO:0000256" key="12">
    <source>
        <dbReference type="ARBA" id="ARBA00023306"/>
    </source>
</evidence>
<comment type="subcellular location">
    <subcellularLocation>
        <location evidence="1">Cell membrane</location>
        <topology evidence="1">Multi-pass membrane protein</topology>
    </subcellularLocation>
</comment>
<dbReference type="InterPro" id="IPR013437">
    <property type="entry name" value="FtsW"/>
</dbReference>
<dbReference type="GO" id="GO:0071555">
    <property type="term" value="P:cell wall organization"/>
    <property type="evidence" value="ECO:0007669"/>
    <property type="project" value="UniProtKB-KW"/>
</dbReference>
<dbReference type="InterPro" id="IPR001182">
    <property type="entry name" value="FtsW/RodA"/>
</dbReference>
<evidence type="ECO:0000256" key="14">
    <source>
        <dbReference type="ARBA" id="ARBA00032370"/>
    </source>
</evidence>
<accession>A0A9X2HF54</accession>
<dbReference type="Pfam" id="PF01098">
    <property type="entry name" value="FTSW_RODA_SPOVE"/>
    <property type="match status" value="1"/>
</dbReference>
<feature type="transmembrane region" description="Helical" evidence="22">
    <location>
        <begin position="110"/>
        <end position="133"/>
    </location>
</feature>
<feature type="transmembrane region" description="Helical" evidence="22">
    <location>
        <begin position="375"/>
        <end position="396"/>
    </location>
</feature>
<gene>
    <name evidence="23" type="primary">ftsW</name>
    <name evidence="23" type="ORF">NBM05_14680</name>
</gene>
<feature type="transmembrane region" description="Helical" evidence="22">
    <location>
        <begin position="139"/>
        <end position="163"/>
    </location>
</feature>
<feature type="transmembrane region" description="Helical" evidence="22">
    <location>
        <begin position="223"/>
        <end position="243"/>
    </location>
</feature>
<name>A0A9X2HF54_9MICC</name>
<feature type="transmembrane region" description="Helical" evidence="22">
    <location>
        <begin position="345"/>
        <end position="369"/>
    </location>
</feature>
<comment type="function">
    <text evidence="21">Peptidoglycan polymerase that is essential for cell division.</text>
</comment>
<evidence type="ECO:0000256" key="7">
    <source>
        <dbReference type="ARBA" id="ARBA00022692"/>
    </source>
</evidence>
<evidence type="ECO:0000256" key="20">
    <source>
        <dbReference type="ARBA" id="ARBA00049902"/>
    </source>
</evidence>
<dbReference type="GO" id="GO:0032153">
    <property type="term" value="C:cell division site"/>
    <property type="evidence" value="ECO:0007669"/>
    <property type="project" value="TreeGrafter"/>
</dbReference>
<evidence type="ECO:0000256" key="8">
    <source>
        <dbReference type="ARBA" id="ARBA00022960"/>
    </source>
</evidence>
<keyword evidence="11 22" id="KW-0472">Membrane</keyword>
<reference evidence="23" key="1">
    <citation type="submission" date="2022-06" db="EMBL/GenBank/DDBJ databases">
        <title>Rothia sp. isolated from sandalwood seedling.</title>
        <authorList>
            <person name="Tuikhar N."/>
            <person name="Kirdat K."/>
            <person name="Thorat V."/>
            <person name="Swetha P."/>
            <person name="Padma S."/>
            <person name="Sundararaj R."/>
            <person name="Yadav A."/>
        </authorList>
    </citation>
    <scope>NUCLEOTIDE SEQUENCE</scope>
    <source>
        <strain evidence="23">AR01</strain>
    </source>
</reference>
<evidence type="ECO:0000256" key="2">
    <source>
        <dbReference type="ARBA" id="ARBA00004752"/>
    </source>
</evidence>
<keyword evidence="9" id="KW-0573">Peptidoglycan synthesis</keyword>
<keyword evidence="10 22" id="KW-1133">Transmembrane helix</keyword>
<evidence type="ECO:0000256" key="1">
    <source>
        <dbReference type="ARBA" id="ARBA00004651"/>
    </source>
</evidence>
<evidence type="ECO:0000256" key="16">
    <source>
        <dbReference type="ARBA" id="ARBA00038053"/>
    </source>
</evidence>
<dbReference type="PANTHER" id="PTHR30474:SF2">
    <property type="entry name" value="PEPTIDOGLYCAN GLYCOSYLTRANSFERASE FTSW-RELATED"/>
    <property type="match status" value="1"/>
</dbReference>
<keyword evidence="5" id="KW-0328">Glycosyltransferase</keyword>
<comment type="similarity">
    <text evidence="16">Belongs to the SEDS family. FtsW subfamily.</text>
</comment>
<evidence type="ECO:0000256" key="3">
    <source>
        <dbReference type="ARBA" id="ARBA00022475"/>
    </source>
</evidence>
<evidence type="ECO:0000256" key="19">
    <source>
        <dbReference type="ARBA" id="ARBA00044770"/>
    </source>
</evidence>
<dbReference type="RefSeq" id="WP_254168969.1">
    <property type="nucleotide sequence ID" value="NZ_JANAFB010000062.1"/>
</dbReference>
<dbReference type="AlphaFoldDB" id="A0A9X2HF54"/>
<feature type="transmembrane region" description="Helical" evidence="22">
    <location>
        <begin position="199"/>
        <end position="216"/>
    </location>
</feature>
<keyword evidence="24" id="KW-1185">Reference proteome</keyword>
<dbReference type="GO" id="GO:0009252">
    <property type="term" value="P:peptidoglycan biosynthetic process"/>
    <property type="evidence" value="ECO:0007669"/>
    <property type="project" value="UniProtKB-KW"/>
</dbReference>
<comment type="catalytic activity">
    <reaction evidence="20">
        <text>[GlcNAc-(1-&gt;4)-Mur2Ac(oyl-L-Ala-gamma-D-Glu-L-Lys-D-Ala-D-Ala)](n)-di-trans,octa-cis-undecaprenyl diphosphate + beta-D-GlcNAc-(1-&gt;4)-Mur2Ac(oyl-L-Ala-gamma-D-Glu-L-Lys-D-Ala-D-Ala)-di-trans,octa-cis-undecaprenyl diphosphate = [GlcNAc-(1-&gt;4)-Mur2Ac(oyl-L-Ala-gamma-D-Glu-L-Lys-D-Ala-D-Ala)](n+1)-di-trans,octa-cis-undecaprenyl diphosphate + di-trans,octa-cis-undecaprenyl diphosphate + H(+)</text>
        <dbReference type="Rhea" id="RHEA:23708"/>
        <dbReference type="Rhea" id="RHEA-COMP:9602"/>
        <dbReference type="Rhea" id="RHEA-COMP:9603"/>
        <dbReference type="ChEBI" id="CHEBI:15378"/>
        <dbReference type="ChEBI" id="CHEBI:58405"/>
        <dbReference type="ChEBI" id="CHEBI:60033"/>
        <dbReference type="ChEBI" id="CHEBI:78435"/>
        <dbReference type="EC" id="2.4.99.28"/>
    </reaction>
</comment>
<keyword evidence="13" id="KW-0961">Cell wall biogenesis/degradation</keyword>
<protein>
    <recommendedName>
        <fullName evidence="17">Probable peptidoglycan glycosyltransferase FtsW</fullName>
        <ecNumber evidence="19">2.4.99.28</ecNumber>
    </recommendedName>
    <alternativeName>
        <fullName evidence="18">Cell division protein FtsW</fullName>
    </alternativeName>
    <alternativeName>
        <fullName evidence="15">Cell wall polymerase</fullName>
    </alternativeName>
    <alternativeName>
        <fullName evidence="14">Peptidoglycan polymerase</fullName>
    </alternativeName>
</protein>
<evidence type="ECO:0000256" key="22">
    <source>
        <dbReference type="SAM" id="Phobius"/>
    </source>
</evidence>
<evidence type="ECO:0000256" key="4">
    <source>
        <dbReference type="ARBA" id="ARBA00022618"/>
    </source>
</evidence>
<comment type="pathway">
    <text evidence="2">Cell wall biogenesis; peptidoglycan biosynthesis.</text>
</comment>